<reference evidence="1" key="1">
    <citation type="submission" date="2022-07" db="EMBL/GenBank/DDBJ databases">
        <title>Phylogenomic reconstructions and comparative analyses of Kickxellomycotina fungi.</title>
        <authorList>
            <person name="Reynolds N.K."/>
            <person name="Stajich J.E."/>
            <person name="Barry K."/>
            <person name="Grigoriev I.V."/>
            <person name="Crous P."/>
            <person name="Smith M.E."/>
        </authorList>
    </citation>
    <scope>NUCLEOTIDE SEQUENCE</scope>
    <source>
        <strain evidence="1">NRRL 5244</strain>
    </source>
</reference>
<evidence type="ECO:0000313" key="2">
    <source>
        <dbReference type="Proteomes" id="UP001150603"/>
    </source>
</evidence>
<proteinExistence type="predicted"/>
<keyword evidence="2" id="KW-1185">Reference proteome</keyword>
<sequence>MLSEYSEGELLRLLQLSAFQMFGVVRANDPSVADVDMQMVVSNLDAPVDCDSVYDNDTGNNLRCKYMRALAAHHIVGNTKGADAKAAVRRYYQFMEHANEHLSRTFSGYDLEAMCSGILFIGIATAGLFLLTKRSLGLFSFFASTANWPAVGMVVTYAASVASSSLIEEEHQYWYFWVQTMLVLRLVTSSSKGSLARTLLQMCLFRVARAWNQTGQKWAGELDIRHYLNTTYTREMWLLAIMAALWVNVWIYRLQIYLYPRPSRERITGPIGEVMRHSRPSTRTHKASAHLMAYRRDHELSERRKVVEESARRVVTLYTGVETTEQRMLVLGQRVLRALVAYASTCALVYHLDRNAGWEALGLDSSTWDIIRLCAPPDLANVARMVYMCTGVAGIAGTACAWWRARSGFDGQNPCEEQATLTQAAALDTLATITPLLMLLSRPHNIAVFALFTTIFALFDGRLVRLWALRGSWIQKAEREDHGRAGWRPTREITVFCLLNASFYVLGNSNSLASLDLSNAYAGVSRYNENLVGVLLFVANWAGPLWWAAAGLCVLSFRKPAAADRVITDALASAHLWQACALLLLSIVVTSLRTHLFIWSVFSPRYLYQIGWLVGFYTVSLTLGGIAWVTGFSLLSLK</sequence>
<dbReference type="EMBL" id="JANBPW010002153">
    <property type="protein sequence ID" value="KAJ1941803.1"/>
    <property type="molecule type" value="Genomic_DNA"/>
</dbReference>
<dbReference type="Proteomes" id="UP001150603">
    <property type="component" value="Unassembled WGS sequence"/>
</dbReference>
<gene>
    <name evidence="1" type="primary">LAS21_1</name>
    <name evidence="1" type="ORF">FBU59_003392</name>
</gene>
<accession>A0ACC1J8D0</accession>
<evidence type="ECO:0000313" key="1">
    <source>
        <dbReference type="EMBL" id="KAJ1941803.1"/>
    </source>
</evidence>
<protein>
    <submittedName>
        <fullName evidence="1">Major facilitator super transporter protein</fullName>
    </submittedName>
</protein>
<comment type="caution">
    <text evidence="1">The sequence shown here is derived from an EMBL/GenBank/DDBJ whole genome shotgun (WGS) entry which is preliminary data.</text>
</comment>
<organism evidence="1 2">
    <name type="scientific">Linderina macrospora</name>
    <dbReference type="NCBI Taxonomy" id="4868"/>
    <lineage>
        <taxon>Eukaryota</taxon>
        <taxon>Fungi</taxon>
        <taxon>Fungi incertae sedis</taxon>
        <taxon>Zoopagomycota</taxon>
        <taxon>Kickxellomycotina</taxon>
        <taxon>Kickxellomycetes</taxon>
        <taxon>Kickxellales</taxon>
        <taxon>Kickxellaceae</taxon>
        <taxon>Linderina</taxon>
    </lineage>
</organism>
<name>A0ACC1J8D0_9FUNG</name>